<proteinExistence type="predicted"/>
<protein>
    <submittedName>
        <fullName evidence="1">Uncharacterized protein</fullName>
    </submittedName>
</protein>
<comment type="caution">
    <text evidence="1">The sequence shown here is derived from an EMBL/GenBank/DDBJ whole genome shotgun (WGS) entry which is preliminary data.</text>
</comment>
<keyword evidence="2" id="KW-1185">Reference proteome</keyword>
<gene>
    <name evidence="1" type="ORF">EYC84_005844</name>
</gene>
<evidence type="ECO:0000313" key="1">
    <source>
        <dbReference type="EMBL" id="KAA8574363.1"/>
    </source>
</evidence>
<accession>A0A5M9K0S3</accession>
<reference evidence="1 2" key="1">
    <citation type="submission" date="2019-06" db="EMBL/GenBank/DDBJ databases">
        <title>Genome Sequence of the Brown Rot Fungal Pathogen Monilinia fructicola.</title>
        <authorList>
            <person name="De Miccolis Angelini R.M."/>
            <person name="Landi L."/>
            <person name="Abate D."/>
            <person name="Pollastro S."/>
            <person name="Romanazzi G."/>
            <person name="Faretra F."/>
        </authorList>
    </citation>
    <scope>NUCLEOTIDE SEQUENCE [LARGE SCALE GENOMIC DNA]</scope>
    <source>
        <strain evidence="1 2">Mfrc123</strain>
    </source>
</reference>
<sequence length="89" mass="10387">MLPMRILLVVLGRYLDWLDVIEAERNIQTHLGIHLSLHSVVFWYMAICSSLGRKYIDLTILWRLYKLAIAEEIHPSIILPTSLQILQAF</sequence>
<dbReference type="AlphaFoldDB" id="A0A5M9K0S3"/>
<dbReference type="EMBL" id="VICG01000003">
    <property type="protein sequence ID" value="KAA8574363.1"/>
    <property type="molecule type" value="Genomic_DNA"/>
</dbReference>
<evidence type="ECO:0000313" key="2">
    <source>
        <dbReference type="Proteomes" id="UP000322873"/>
    </source>
</evidence>
<name>A0A5M9K0S3_MONFR</name>
<dbReference type="Proteomes" id="UP000322873">
    <property type="component" value="Unassembled WGS sequence"/>
</dbReference>
<organism evidence="1 2">
    <name type="scientific">Monilinia fructicola</name>
    <name type="common">Brown rot fungus</name>
    <name type="synonym">Ciboria fructicola</name>
    <dbReference type="NCBI Taxonomy" id="38448"/>
    <lineage>
        <taxon>Eukaryota</taxon>
        <taxon>Fungi</taxon>
        <taxon>Dikarya</taxon>
        <taxon>Ascomycota</taxon>
        <taxon>Pezizomycotina</taxon>
        <taxon>Leotiomycetes</taxon>
        <taxon>Helotiales</taxon>
        <taxon>Sclerotiniaceae</taxon>
        <taxon>Monilinia</taxon>
    </lineage>
</organism>